<dbReference type="GO" id="GO:0000155">
    <property type="term" value="F:phosphorelay sensor kinase activity"/>
    <property type="evidence" value="ECO:0007669"/>
    <property type="project" value="InterPro"/>
</dbReference>
<keyword evidence="10" id="KW-1185">Reference proteome</keyword>
<feature type="transmembrane region" description="Helical" evidence="7">
    <location>
        <begin position="570"/>
        <end position="594"/>
    </location>
</feature>
<feature type="transmembrane region" description="Helical" evidence="7">
    <location>
        <begin position="259"/>
        <end position="275"/>
    </location>
</feature>
<feature type="coiled-coil region" evidence="6">
    <location>
        <begin position="634"/>
        <end position="694"/>
    </location>
</feature>
<evidence type="ECO:0000256" key="6">
    <source>
        <dbReference type="SAM" id="Coils"/>
    </source>
</evidence>
<dbReference type="Proteomes" id="UP000636505">
    <property type="component" value="Unassembled WGS sequence"/>
</dbReference>
<comment type="catalytic activity">
    <reaction evidence="1">
        <text>ATP + protein L-histidine = ADP + protein N-phospho-L-histidine.</text>
        <dbReference type="EC" id="2.7.13.3"/>
    </reaction>
</comment>
<comment type="caution">
    <text evidence="9">The sequence shown here is derived from an EMBL/GenBank/DDBJ whole genome shotgun (WGS) entry which is preliminary data.</text>
</comment>
<dbReference type="InterPro" id="IPR003594">
    <property type="entry name" value="HATPase_dom"/>
</dbReference>
<keyword evidence="7" id="KW-0812">Transmembrane</keyword>
<dbReference type="InterPro" id="IPR036890">
    <property type="entry name" value="HATPase_C_sf"/>
</dbReference>
<gene>
    <name evidence="9" type="ORF">IQ241_07520</name>
</gene>
<dbReference type="PANTHER" id="PTHR43065:SF42">
    <property type="entry name" value="TWO-COMPONENT SENSOR PPRA"/>
    <property type="match status" value="1"/>
</dbReference>
<feature type="transmembrane region" description="Helical" evidence="7">
    <location>
        <begin position="428"/>
        <end position="451"/>
    </location>
</feature>
<feature type="transmembrane region" description="Helical" evidence="7">
    <location>
        <begin position="114"/>
        <end position="134"/>
    </location>
</feature>
<feature type="transmembrane region" description="Helical" evidence="7">
    <location>
        <begin position="74"/>
        <end position="94"/>
    </location>
</feature>
<sequence>MAGQPRSKIVEARRDYNTWVATETLEDYALRFTPRSFRKWPEWLVANTATGGLSFLALEAIGGSLAISYGFANSFWAITVVGTIIFLTGLPISYYAAKYHVDIDLLTRGAGFGYIGSTLTSLIYASFTFIFFALEAAVMAQALELYFHLALWIGYIVCSLVIIPLVFFGVTLINRLQLWTQPIWLALLIAPYVCILYKEPQAFSNWVHFAGTSRSGAGFDPLLFGTAATVSFALIAQIGEQVDYLRFLPDSEEIHPAKWWLAVILAGPGWILIGCAKQLGGAFLATLALAHGIGLARANEPTQMYRVGFEYVFANPETALAVTVLFVILSQVKINVTNAYAGSLAWSNFFSRLTHSHPGRVVWLVFNVAIALMMMELGVFSTLEAVLGLYSNVAIAWVGALVADLVINKPLGLSPPQIEFKRAYLYNVNPVGVGATLIASLVAMAAFLGLFGPTAKAFSAFIALGLALLLAPAIALITRGKYYIAREETLSAAEAHQCCICRQTYERQDMAFCPVYDNPICSLCCTLEASCDDICKHSQETPSGQPVDLSQAPLRRIFRDKLSPQLGQRLLRFLLVSLLLSSLVGGTLGCIYYQQVVSVPDLPAIAAQRLTATLVEAFAVFFVLISIGSWWLVLTQESRRLAQDELDKQNLQLQQEIQERQLAETQLNEKAQQLEKTLDSLRQAEDQLIQTETMAALGRLVAGIAHEINTPIGIGVTATSLLMEKTRAFSNRFARGAMRRSDLEKFLATAEQSSKMALTNLERAAELIQSFKQVAVDQSSESKRIFNVKSYLEEVLLQLSPKLKSTQYRVEIQGNAHISLYSYPGAFAQIVTNLVMNSVLHAFGPAAAGAIAFEFDQRDQQFVLIYRDDGQGIPAKNLGKIFEPFFTTKRAQGGSGLGLHIVYNLVTRKLEGKIRCDSQPGQGTQFTIELPLA</sequence>
<dbReference type="InterPro" id="IPR005467">
    <property type="entry name" value="His_kinase_dom"/>
</dbReference>
<keyword evidence="4 9" id="KW-0808">Transferase</keyword>
<feature type="transmembrane region" description="Helical" evidence="7">
    <location>
        <begin position="457"/>
        <end position="477"/>
    </location>
</feature>
<dbReference type="SUPFAM" id="SSF47384">
    <property type="entry name" value="Homodimeric domain of signal transducing histidine kinase"/>
    <property type="match status" value="1"/>
</dbReference>
<feature type="transmembrane region" description="Helical" evidence="7">
    <location>
        <begin position="146"/>
        <end position="173"/>
    </location>
</feature>
<dbReference type="InterPro" id="IPR036097">
    <property type="entry name" value="HisK_dim/P_sf"/>
</dbReference>
<feature type="domain" description="Histidine kinase" evidence="8">
    <location>
        <begin position="703"/>
        <end position="933"/>
    </location>
</feature>
<evidence type="ECO:0000256" key="2">
    <source>
        <dbReference type="ARBA" id="ARBA00012438"/>
    </source>
</evidence>
<feature type="transmembrane region" description="Helical" evidence="7">
    <location>
        <begin position="218"/>
        <end position="239"/>
    </location>
</feature>
<dbReference type="CDD" id="cd00082">
    <property type="entry name" value="HisKA"/>
    <property type="match status" value="1"/>
</dbReference>
<dbReference type="EC" id="2.7.13.3" evidence="2"/>
<dbReference type="Gene3D" id="3.30.565.10">
    <property type="entry name" value="Histidine kinase-like ATPase, C-terminal domain"/>
    <property type="match status" value="1"/>
</dbReference>
<dbReference type="Gene3D" id="1.10.287.130">
    <property type="match status" value="1"/>
</dbReference>
<evidence type="ECO:0000313" key="10">
    <source>
        <dbReference type="Proteomes" id="UP000636505"/>
    </source>
</evidence>
<dbReference type="SMART" id="SM00388">
    <property type="entry name" value="HisKA"/>
    <property type="match status" value="1"/>
</dbReference>
<evidence type="ECO:0000313" key="9">
    <source>
        <dbReference type="EMBL" id="MBE9077146.1"/>
    </source>
</evidence>
<feature type="transmembrane region" description="Helical" evidence="7">
    <location>
        <begin position="179"/>
        <end position="197"/>
    </location>
</feature>
<organism evidence="9 10">
    <name type="scientific">Vasconcelosia minhoensis LEGE 07310</name>
    <dbReference type="NCBI Taxonomy" id="915328"/>
    <lineage>
        <taxon>Bacteria</taxon>
        <taxon>Bacillati</taxon>
        <taxon>Cyanobacteriota</taxon>
        <taxon>Cyanophyceae</taxon>
        <taxon>Nodosilineales</taxon>
        <taxon>Cymatolegaceae</taxon>
        <taxon>Vasconcelosia</taxon>
        <taxon>Vasconcelosia minhoensis</taxon>
    </lineage>
</organism>
<dbReference type="EMBL" id="JADEXG010000013">
    <property type="protein sequence ID" value="MBE9077146.1"/>
    <property type="molecule type" value="Genomic_DNA"/>
</dbReference>
<keyword evidence="3" id="KW-0597">Phosphoprotein</keyword>
<evidence type="ECO:0000256" key="4">
    <source>
        <dbReference type="ARBA" id="ARBA00022777"/>
    </source>
</evidence>
<evidence type="ECO:0000256" key="3">
    <source>
        <dbReference type="ARBA" id="ARBA00022553"/>
    </source>
</evidence>
<proteinExistence type="predicted"/>
<dbReference type="PANTHER" id="PTHR43065">
    <property type="entry name" value="SENSOR HISTIDINE KINASE"/>
    <property type="match status" value="1"/>
</dbReference>
<feature type="transmembrane region" description="Helical" evidence="7">
    <location>
        <begin position="614"/>
        <end position="634"/>
    </location>
</feature>
<evidence type="ECO:0000259" key="8">
    <source>
        <dbReference type="PROSITE" id="PS50109"/>
    </source>
</evidence>
<evidence type="ECO:0000256" key="7">
    <source>
        <dbReference type="SAM" id="Phobius"/>
    </source>
</evidence>
<dbReference type="InterPro" id="IPR004358">
    <property type="entry name" value="Sig_transdc_His_kin-like_C"/>
</dbReference>
<dbReference type="Gene3D" id="1.10.4160.10">
    <property type="entry name" value="Hydantoin permease"/>
    <property type="match status" value="1"/>
</dbReference>
<evidence type="ECO:0000256" key="1">
    <source>
        <dbReference type="ARBA" id="ARBA00000085"/>
    </source>
</evidence>
<dbReference type="SUPFAM" id="SSF55874">
    <property type="entry name" value="ATPase domain of HSP90 chaperone/DNA topoisomerase II/histidine kinase"/>
    <property type="match status" value="1"/>
</dbReference>
<accession>A0A8J7AMP1</accession>
<feature type="transmembrane region" description="Helical" evidence="7">
    <location>
        <begin position="389"/>
        <end position="407"/>
    </location>
</feature>
<keyword evidence="6" id="KW-0175">Coiled coil</keyword>
<feature type="transmembrane region" description="Helical" evidence="7">
    <location>
        <begin position="282"/>
        <end position="299"/>
    </location>
</feature>
<keyword evidence="4 9" id="KW-0418">Kinase</keyword>
<dbReference type="PRINTS" id="PR00344">
    <property type="entry name" value="BCTRLSENSOR"/>
</dbReference>
<keyword evidence="7" id="KW-0472">Membrane</keyword>
<dbReference type="AlphaFoldDB" id="A0A8J7AMP1"/>
<evidence type="ECO:0000256" key="5">
    <source>
        <dbReference type="ARBA" id="ARBA00023012"/>
    </source>
</evidence>
<name>A0A8J7AMP1_9CYAN</name>
<protein>
    <recommendedName>
        <fullName evidence="2">histidine kinase</fullName>
        <ecNumber evidence="2">2.7.13.3</ecNumber>
    </recommendedName>
</protein>
<dbReference type="Pfam" id="PF02518">
    <property type="entry name" value="HATPase_c"/>
    <property type="match status" value="1"/>
</dbReference>
<reference evidence="9" key="1">
    <citation type="submission" date="2020-10" db="EMBL/GenBank/DDBJ databases">
        <authorList>
            <person name="Castelo-Branco R."/>
            <person name="Eusebio N."/>
            <person name="Adriana R."/>
            <person name="Vieira A."/>
            <person name="Brugerolle De Fraissinette N."/>
            <person name="Rezende De Castro R."/>
            <person name="Schneider M.P."/>
            <person name="Vasconcelos V."/>
            <person name="Leao P.N."/>
        </authorList>
    </citation>
    <scope>NUCLEOTIDE SEQUENCE</scope>
    <source>
        <strain evidence="9">LEGE 07310</strain>
    </source>
</reference>
<dbReference type="SMART" id="SM00387">
    <property type="entry name" value="HATPase_c"/>
    <property type="match status" value="1"/>
</dbReference>
<feature type="transmembrane region" description="Helical" evidence="7">
    <location>
        <begin position="361"/>
        <end position="383"/>
    </location>
</feature>
<feature type="transmembrane region" description="Helical" evidence="7">
    <location>
        <begin position="319"/>
        <end position="341"/>
    </location>
</feature>
<keyword evidence="5" id="KW-0902">Two-component regulatory system</keyword>
<dbReference type="InterPro" id="IPR003661">
    <property type="entry name" value="HisK_dim/P_dom"/>
</dbReference>
<dbReference type="PROSITE" id="PS50109">
    <property type="entry name" value="HIS_KIN"/>
    <property type="match status" value="1"/>
</dbReference>
<keyword evidence="7" id="KW-1133">Transmembrane helix</keyword>